<dbReference type="PROSITE" id="PS50297">
    <property type="entry name" value="ANK_REP_REGION"/>
    <property type="match status" value="1"/>
</dbReference>
<sequence length="286" mass="31225">MSTAPGDVSEVYPSQDIFIACSEYISSCPAAASLPVSTKLRLYGLFKLSTTHSPVPPTSRPSIWDLSGRSKWDAWEKVGKQYIGSGDVLDQSAEGRARQEYVQVGISLGFDPSLYKPASVKRDSVDLANLSDSSTPPGSPRGPKRAGMGVKVSTLSSTPAEQLDGQHGHEKGADEREPHRFVIERDIEGLKKWLNDESRVGDVNEFDTFGYTPLHLASDRNMLSAVNLLLLKGADPLIRDRAGSEGAERTGEEEEGMTALEMATINGPGWEETFRSLEQAERERAR</sequence>
<dbReference type="PANTHER" id="PTHR23310">
    <property type="entry name" value="ACYL-COA-BINDING PROTEIN, ACBP"/>
    <property type="match status" value="1"/>
</dbReference>
<dbReference type="SMART" id="SM00248">
    <property type="entry name" value="ANK"/>
    <property type="match status" value="1"/>
</dbReference>
<dbReference type="AlphaFoldDB" id="A0A0F7SXT7"/>
<evidence type="ECO:0000256" key="2">
    <source>
        <dbReference type="PROSITE-ProRule" id="PRU00023"/>
    </source>
</evidence>
<dbReference type="Pfam" id="PF00023">
    <property type="entry name" value="Ank"/>
    <property type="match status" value="1"/>
</dbReference>
<accession>A0A0F7SXT7</accession>
<dbReference type="GO" id="GO:0006631">
    <property type="term" value="P:fatty acid metabolic process"/>
    <property type="evidence" value="ECO:0007669"/>
    <property type="project" value="TreeGrafter"/>
</dbReference>
<reference evidence="5" key="1">
    <citation type="submission" date="2014-08" db="EMBL/GenBank/DDBJ databases">
        <authorList>
            <person name="Sharma Rahul"/>
            <person name="Thines Marco"/>
        </authorList>
    </citation>
    <scope>NUCLEOTIDE SEQUENCE</scope>
</reference>
<organism evidence="5">
    <name type="scientific">Phaffia rhodozyma</name>
    <name type="common">Yeast</name>
    <name type="synonym">Xanthophyllomyces dendrorhous</name>
    <dbReference type="NCBI Taxonomy" id="264483"/>
    <lineage>
        <taxon>Eukaryota</taxon>
        <taxon>Fungi</taxon>
        <taxon>Dikarya</taxon>
        <taxon>Basidiomycota</taxon>
        <taxon>Agaricomycotina</taxon>
        <taxon>Tremellomycetes</taxon>
        <taxon>Cystofilobasidiales</taxon>
        <taxon>Mrakiaceae</taxon>
        <taxon>Phaffia</taxon>
    </lineage>
</organism>
<dbReference type="InterPro" id="IPR014352">
    <property type="entry name" value="FERM/acyl-CoA-bd_prot_sf"/>
</dbReference>
<feature type="region of interest" description="Disordered" evidence="3">
    <location>
        <begin position="126"/>
        <end position="178"/>
    </location>
</feature>
<feature type="repeat" description="ANK" evidence="2">
    <location>
        <begin position="209"/>
        <end position="241"/>
    </location>
</feature>
<evidence type="ECO:0000259" key="4">
    <source>
        <dbReference type="PROSITE" id="PS51228"/>
    </source>
</evidence>
<dbReference type="InterPro" id="IPR036770">
    <property type="entry name" value="Ankyrin_rpt-contain_sf"/>
</dbReference>
<keyword evidence="2" id="KW-0040">ANK repeat</keyword>
<name>A0A0F7SXT7_PHARH</name>
<dbReference type="Pfam" id="PF00887">
    <property type="entry name" value="ACBP"/>
    <property type="match status" value="1"/>
</dbReference>
<proteinExistence type="predicted"/>
<dbReference type="SUPFAM" id="SSF47027">
    <property type="entry name" value="Acyl-CoA binding protein"/>
    <property type="match status" value="1"/>
</dbReference>
<dbReference type="Gene3D" id="1.20.80.10">
    <property type="match status" value="1"/>
</dbReference>
<dbReference type="PROSITE" id="PS50088">
    <property type="entry name" value="ANK_REPEAT"/>
    <property type="match status" value="1"/>
</dbReference>
<evidence type="ECO:0000256" key="1">
    <source>
        <dbReference type="ARBA" id="ARBA00023121"/>
    </source>
</evidence>
<evidence type="ECO:0000313" key="5">
    <source>
        <dbReference type="EMBL" id="CED85028.1"/>
    </source>
</evidence>
<dbReference type="GO" id="GO:0005737">
    <property type="term" value="C:cytoplasm"/>
    <property type="evidence" value="ECO:0007669"/>
    <property type="project" value="TreeGrafter"/>
</dbReference>
<dbReference type="PANTHER" id="PTHR23310:SF77">
    <property type="entry name" value="LD25952P"/>
    <property type="match status" value="1"/>
</dbReference>
<evidence type="ECO:0000256" key="3">
    <source>
        <dbReference type="SAM" id="MobiDB-lite"/>
    </source>
</evidence>
<dbReference type="GO" id="GO:0000062">
    <property type="term" value="F:fatty-acyl-CoA binding"/>
    <property type="evidence" value="ECO:0007669"/>
    <property type="project" value="InterPro"/>
</dbReference>
<dbReference type="EMBL" id="LN483332">
    <property type="protein sequence ID" value="CED85028.1"/>
    <property type="molecule type" value="Genomic_DNA"/>
</dbReference>
<dbReference type="SUPFAM" id="SSF48403">
    <property type="entry name" value="Ankyrin repeat"/>
    <property type="match status" value="1"/>
</dbReference>
<keyword evidence="1" id="KW-0446">Lipid-binding</keyword>
<dbReference type="InterPro" id="IPR035984">
    <property type="entry name" value="Acyl-CoA-binding_sf"/>
</dbReference>
<dbReference type="PROSITE" id="PS51228">
    <property type="entry name" value="ACB_2"/>
    <property type="match status" value="1"/>
</dbReference>
<feature type="domain" description="ACB" evidence="4">
    <location>
        <begin position="14"/>
        <end position="114"/>
    </location>
</feature>
<feature type="compositionally biased region" description="Basic and acidic residues" evidence="3">
    <location>
        <begin position="164"/>
        <end position="178"/>
    </location>
</feature>
<protein>
    <submittedName>
        <fullName evidence="5">FERM/acyl-CoA-binding protein, 3-helical bundle</fullName>
    </submittedName>
</protein>
<dbReference type="InterPro" id="IPR000582">
    <property type="entry name" value="Acyl-CoA-binding_protein"/>
</dbReference>
<dbReference type="Gene3D" id="1.25.40.20">
    <property type="entry name" value="Ankyrin repeat-containing domain"/>
    <property type="match status" value="1"/>
</dbReference>
<dbReference type="InterPro" id="IPR002110">
    <property type="entry name" value="Ankyrin_rpt"/>
</dbReference>